<sequence>MDRNRAAQQEKPPAADENELRRLRAELAELRARVGGEQRRRTRLLTVRRVVAAVLVALVAILAVTSVVGVWGARTTLNTGRWVATVGPLPDDPAVNAAVSTYLTDQIFDQLDVEQRLSEALPDRAAFAAAPVTAAVHDYMKGTISQLIRTEQFQSLWRATNRSAHARIVDVLEKRDDVRTSGDTVTLNLLPMVNNALNALEEQLPSLFGKQLDLPELSSGELPPGLHDRIEKALGVSLPDDFAQVRLYNRHELGQLQQAVVVFKRALVGLLIGTALLLALALWISPDRRRTVLQLGIWLVVCTAVLSGVLRAVRDQILGQVPDGVYRDGVRAVLWTVFTTLRERGDQLLLIGVALAVAAYVVGPGRLPVAARGYGVQGARATGRFAADTTRRLTREIEVRLWIRDHVDVLRVAGIVLAVLCALLLSSWTGLLVVAIVLAVYEVTLTLLARGAASPTAGEAPAGRPPQTGAAG</sequence>
<keyword evidence="1" id="KW-0472">Membrane</keyword>
<proteinExistence type="predicted"/>
<protein>
    <recommendedName>
        <fullName evidence="4">Integral membrane protein</fullName>
    </recommendedName>
</protein>
<dbReference type="Proteomes" id="UP001165269">
    <property type="component" value="Unassembled WGS sequence"/>
</dbReference>
<name>A0ABS9YNG9_9ACTN</name>
<evidence type="ECO:0000313" key="2">
    <source>
        <dbReference type="EMBL" id="MCI3278811.1"/>
    </source>
</evidence>
<evidence type="ECO:0000313" key="3">
    <source>
        <dbReference type="Proteomes" id="UP001165269"/>
    </source>
</evidence>
<keyword evidence="1" id="KW-0812">Transmembrane</keyword>
<accession>A0ABS9YNG9</accession>
<evidence type="ECO:0000256" key="1">
    <source>
        <dbReference type="SAM" id="Phobius"/>
    </source>
</evidence>
<reference evidence="2" key="1">
    <citation type="submission" date="2022-03" db="EMBL/GenBank/DDBJ databases">
        <title>Streptomyces 7R015 and 7R016 isolated from Barleria lupulina in Thailand.</title>
        <authorList>
            <person name="Kanchanasin P."/>
            <person name="Phongsopitanun W."/>
            <person name="Tanasupawat S."/>
        </authorList>
    </citation>
    <scope>NUCLEOTIDE SEQUENCE</scope>
    <source>
        <strain evidence="2">7R015</strain>
    </source>
</reference>
<keyword evidence="1" id="KW-1133">Transmembrane helix</keyword>
<gene>
    <name evidence="2" type="ORF">MQP27_47890</name>
</gene>
<dbReference type="EMBL" id="JALDAY010000021">
    <property type="protein sequence ID" value="MCI3278811.1"/>
    <property type="molecule type" value="Genomic_DNA"/>
</dbReference>
<feature type="transmembrane region" description="Helical" evidence="1">
    <location>
        <begin position="347"/>
        <end position="363"/>
    </location>
</feature>
<dbReference type="RefSeq" id="WP_242777830.1">
    <property type="nucleotide sequence ID" value="NZ_JALDAY010000021.1"/>
</dbReference>
<keyword evidence="3" id="KW-1185">Reference proteome</keyword>
<comment type="caution">
    <text evidence="2">The sequence shown here is derived from an EMBL/GenBank/DDBJ whole genome shotgun (WGS) entry which is preliminary data.</text>
</comment>
<organism evidence="2 3">
    <name type="scientific">Streptomyces cylindrosporus</name>
    <dbReference type="NCBI Taxonomy" id="2927583"/>
    <lineage>
        <taxon>Bacteria</taxon>
        <taxon>Bacillati</taxon>
        <taxon>Actinomycetota</taxon>
        <taxon>Actinomycetes</taxon>
        <taxon>Kitasatosporales</taxon>
        <taxon>Streptomycetaceae</taxon>
        <taxon>Streptomyces</taxon>
    </lineage>
</organism>
<feature type="transmembrane region" description="Helical" evidence="1">
    <location>
        <begin position="292"/>
        <end position="313"/>
    </location>
</feature>
<feature type="transmembrane region" description="Helical" evidence="1">
    <location>
        <begin position="409"/>
        <end position="441"/>
    </location>
</feature>
<feature type="transmembrane region" description="Helical" evidence="1">
    <location>
        <begin position="50"/>
        <end position="71"/>
    </location>
</feature>
<feature type="transmembrane region" description="Helical" evidence="1">
    <location>
        <begin position="266"/>
        <end position="285"/>
    </location>
</feature>
<evidence type="ECO:0008006" key="4">
    <source>
        <dbReference type="Google" id="ProtNLM"/>
    </source>
</evidence>